<dbReference type="Pfam" id="PF25484">
    <property type="entry name" value="DUF7907"/>
    <property type="match status" value="1"/>
</dbReference>
<dbReference type="EMBL" id="FJOG01000004">
    <property type="protein sequence ID" value="CZR54027.1"/>
    <property type="molecule type" value="Genomic_DNA"/>
</dbReference>
<dbReference type="InterPro" id="IPR057229">
    <property type="entry name" value="DUF7907"/>
</dbReference>
<proteinExistence type="predicted"/>
<keyword evidence="4" id="KW-1185">Reference proteome</keyword>
<evidence type="ECO:0000256" key="1">
    <source>
        <dbReference type="SAM" id="SignalP"/>
    </source>
</evidence>
<feature type="domain" description="DUF7907" evidence="2">
    <location>
        <begin position="44"/>
        <end position="170"/>
    </location>
</feature>
<evidence type="ECO:0000313" key="3">
    <source>
        <dbReference type="EMBL" id="CZR54027.1"/>
    </source>
</evidence>
<organism evidence="3 4">
    <name type="scientific">Phialocephala subalpina</name>
    <dbReference type="NCBI Taxonomy" id="576137"/>
    <lineage>
        <taxon>Eukaryota</taxon>
        <taxon>Fungi</taxon>
        <taxon>Dikarya</taxon>
        <taxon>Ascomycota</taxon>
        <taxon>Pezizomycotina</taxon>
        <taxon>Leotiomycetes</taxon>
        <taxon>Helotiales</taxon>
        <taxon>Mollisiaceae</taxon>
        <taxon>Phialocephala</taxon>
        <taxon>Phialocephala fortinii species complex</taxon>
    </lineage>
</organism>
<reference evidence="3 4" key="1">
    <citation type="submission" date="2016-03" db="EMBL/GenBank/DDBJ databases">
        <authorList>
            <person name="Ploux O."/>
        </authorList>
    </citation>
    <scope>NUCLEOTIDE SEQUENCE [LARGE SCALE GENOMIC DNA]</scope>
    <source>
        <strain evidence="3 4">UAMH 11012</strain>
    </source>
</reference>
<dbReference type="Proteomes" id="UP000184330">
    <property type="component" value="Unassembled WGS sequence"/>
</dbReference>
<feature type="chain" id="PRO_5012950685" description="DUF7907 domain-containing protein" evidence="1">
    <location>
        <begin position="20"/>
        <end position="171"/>
    </location>
</feature>
<dbReference type="OrthoDB" id="3633220at2759"/>
<gene>
    <name evidence="3" type="ORF">PAC_03910</name>
</gene>
<accession>A0A1L7WMM0</accession>
<feature type="signal peptide" evidence="1">
    <location>
        <begin position="1"/>
        <end position="19"/>
    </location>
</feature>
<dbReference type="AlphaFoldDB" id="A0A1L7WMM0"/>
<sequence length="171" mass="17999">MVSFTLSALTLGLVALSSARPGKRNAPAITEYAFTLQAEGYPTLTLNAVNSGTLGNLDFVFERPSVYPGTPAHFNGTKLQFDLNDPNLPAPYGMSFHDVGDNYGITVPVTAIFDGGKDGFSLAGDGTLGAPMDAAFNHFFACNGTVNGEEILQLKWGVFESNDENPAGCVA</sequence>
<name>A0A1L7WMM0_9HELO</name>
<evidence type="ECO:0000259" key="2">
    <source>
        <dbReference type="Pfam" id="PF25484"/>
    </source>
</evidence>
<protein>
    <recommendedName>
        <fullName evidence="2">DUF7907 domain-containing protein</fullName>
    </recommendedName>
</protein>
<evidence type="ECO:0000313" key="4">
    <source>
        <dbReference type="Proteomes" id="UP000184330"/>
    </source>
</evidence>
<keyword evidence="1" id="KW-0732">Signal</keyword>